<keyword evidence="1" id="KW-0472">Membrane</keyword>
<reference evidence="3" key="1">
    <citation type="submission" date="2016-11" db="UniProtKB">
        <authorList>
            <consortium name="WormBaseParasite"/>
        </authorList>
    </citation>
    <scope>IDENTIFICATION</scope>
</reference>
<name>A0A1I7W664_HETBA</name>
<accession>A0A1I7W664</accession>
<protein>
    <submittedName>
        <fullName evidence="3">Maturase K</fullName>
    </submittedName>
</protein>
<organism evidence="2 3">
    <name type="scientific">Heterorhabditis bacteriophora</name>
    <name type="common">Entomopathogenic nematode worm</name>
    <dbReference type="NCBI Taxonomy" id="37862"/>
    <lineage>
        <taxon>Eukaryota</taxon>
        <taxon>Metazoa</taxon>
        <taxon>Ecdysozoa</taxon>
        <taxon>Nematoda</taxon>
        <taxon>Chromadorea</taxon>
        <taxon>Rhabditida</taxon>
        <taxon>Rhabditina</taxon>
        <taxon>Rhabditomorpha</taxon>
        <taxon>Strongyloidea</taxon>
        <taxon>Heterorhabditidae</taxon>
        <taxon>Heterorhabditis</taxon>
    </lineage>
</organism>
<dbReference type="WBParaSite" id="Hba_00079">
    <property type="protein sequence ID" value="Hba_00079"/>
    <property type="gene ID" value="Hba_00079"/>
</dbReference>
<evidence type="ECO:0000313" key="2">
    <source>
        <dbReference type="Proteomes" id="UP000095283"/>
    </source>
</evidence>
<keyword evidence="1" id="KW-1133">Transmembrane helix</keyword>
<proteinExistence type="predicted"/>
<dbReference type="AlphaFoldDB" id="A0A1I7W664"/>
<keyword evidence="1" id="KW-0812">Transmembrane</keyword>
<evidence type="ECO:0000256" key="1">
    <source>
        <dbReference type="SAM" id="Phobius"/>
    </source>
</evidence>
<evidence type="ECO:0000313" key="3">
    <source>
        <dbReference type="WBParaSite" id="Hba_00079"/>
    </source>
</evidence>
<sequence>MIFYMSGKFTFKSVRTPVNMQVVLKHIISDSDKPRTNESIIQIFRECGIKSKISSASKIVKLNLHLYKATVLILWLYFSGIQFISTFTMSNTIPRISNKCLVIKVSLIYLPYIVSDKSKKLGRYEQYQRKLKNSRVIPHIVPIFYIIYIQINVNPWYKLHVSLGSKRKITKKSADSLLLLNCVSPNLKFLKIVLRNMNSRKAPVRLIVRRIRFCGLKVEIYLLLIFLIFSLRDSKTIFDENYYILILEKFNNIQETSLSIYAYMYSAAGNS</sequence>
<feature type="transmembrane region" description="Helical" evidence="1">
    <location>
        <begin position="66"/>
        <end position="84"/>
    </location>
</feature>
<dbReference type="Proteomes" id="UP000095283">
    <property type="component" value="Unplaced"/>
</dbReference>
<keyword evidence="2" id="KW-1185">Reference proteome</keyword>